<dbReference type="InterPro" id="IPR001492">
    <property type="entry name" value="Flagellin"/>
</dbReference>
<feature type="domain" description="Flagellin N-terminal" evidence="6">
    <location>
        <begin position="4"/>
        <end position="141"/>
    </location>
</feature>
<dbReference type="Pfam" id="PF00669">
    <property type="entry name" value="Flagellin_N"/>
    <property type="match status" value="1"/>
</dbReference>
<evidence type="ECO:0000256" key="3">
    <source>
        <dbReference type="ARBA" id="ARBA00005709"/>
    </source>
</evidence>
<keyword evidence="4" id="KW-0964">Secreted</keyword>
<evidence type="ECO:0000259" key="6">
    <source>
        <dbReference type="Pfam" id="PF00669"/>
    </source>
</evidence>
<comment type="similarity">
    <text evidence="3">Belongs to the bacterial flagellin family.</text>
</comment>
<evidence type="ECO:0000256" key="5">
    <source>
        <dbReference type="ARBA" id="ARBA00023143"/>
    </source>
</evidence>
<protein>
    <submittedName>
        <fullName evidence="7">Flagellar hook-filament junction protein FlgL</fullName>
    </submittedName>
</protein>
<dbReference type="GO" id="GO:0005576">
    <property type="term" value="C:extracellular region"/>
    <property type="evidence" value="ECO:0007669"/>
    <property type="project" value="UniProtKB-SubCell"/>
</dbReference>
<sequence>MRLSTSMIYQQNLKSITNSYATWQSTGLQLAAGRLVNAPSDDPIAASQAVRLNQSQAVGEQYATARSSANSSLSTETTTLDQVTDTIQSIQTLLVQAGDGTLSDTDRQSLATSLQSYKDTLLDLANSKDGNGNYMFAGYKTDTAPFAEDADGNVTYVGGSTAISQKVDSSRTMQIGDTGSKVFMSLTAGSTAEPDGSDSVANVFDSIDLALDALNTPQDDADDTTAAAYTASLDKATRGMSNSLDNVLAVQSSVGSKLNELDTLDSIGTDRTTINTARISDVLGADTDDTIKIISDYSQQQVALQAAYSSFTAMQGMSLFAMS</sequence>
<evidence type="ECO:0000313" key="7">
    <source>
        <dbReference type="EMBL" id="NDL62613.1"/>
    </source>
</evidence>
<comment type="subcellular location">
    <subcellularLocation>
        <location evidence="1">Bacterial flagellum</location>
    </subcellularLocation>
    <subcellularLocation>
        <location evidence="2">Secreted</location>
    </subcellularLocation>
</comment>
<keyword evidence="7" id="KW-0282">Flagellum</keyword>
<dbReference type="Gene3D" id="1.20.1330.10">
    <property type="entry name" value="f41 fragment of flagellin, N-terminal domain"/>
    <property type="match status" value="1"/>
</dbReference>
<dbReference type="RefSeq" id="WP_162365329.1">
    <property type="nucleotide sequence ID" value="NZ_WUBS01000004.1"/>
</dbReference>
<evidence type="ECO:0000256" key="2">
    <source>
        <dbReference type="ARBA" id="ARBA00004613"/>
    </source>
</evidence>
<dbReference type="PANTHER" id="PTHR42792">
    <property type="entry name" value="FLAGELLIN"/>
    <property type="match status" value="1"/>
</dbReference>
<comment type="caution">
    <text evidence="7">The sequence shown here is derived from an EMBL/GenBank/DDBJ whole genome shotgun (WGS) entry which is preliminary data.</text>
</comment>
<keyword evidence="5" id="KW-0975">Bacterial flagellum</keyword>
<dbReference type="PANTHER" id="PTHR42792:SF1">
    <property type="entry name" value="FLAGELLAR HOOK-ASSOCIATED PROTEIN 3"/>
    <property type="match status" value="1"/>
</dbReference>
<evidence type="ECO:0000313" key="8">
    <source>
        <dbReference type="Proteomes" id="UP000461443"/>
    </source>
</evidence>
<evidence type="ECO:0000256" key="1">
    <source>
        <dbReference type="ARBA" id="ARBA00004365"/>
    </source>
</evidence>
<dbReference type="InterPro" id="IPR001029">
    <property type="entry name" value="Flagellin_N"/>
</dbReference>
<keyword evidence="7" id="KW-0969">Cilium</keyword>
<accession>A0A845SCL1</accession>
<keyword evidence="7" id="KW-0966">Cell projection</keyword>
<dbReference type="GO" id="GO:0009424">
    <property type="term" value="C:bacterial-type flagellum hook"/>
    <property type="evidence" value="ECO:0007669"/>
    <property type="project" value="InterPro"/>
</dbReference>
<dbReference type="InterPro" id="IPR013384">
    <property type="entry name" value="Flagell_FlgL"/>
</dbReference>
<name>A0A845SCL1_9GAMM</name>
<reference evidence="7 8" key="2">
    <citation type="submission" date="2020-02" db="EMBL/GenBank/DDBJ databases">
        <title>The new genus of Enterobacteriales.</title>
        <authorList>
            <person name="Kim I.S."/>
        </authorList>
    </citation>
    <scope>NUCLEOTIDE SEQUENCE [LARGE SCALE GENOMIC DNA]</scope>
    <source>
        <strain evidence="7 8">SAP-6</strain>
    </source>
</reference>
<dbReference type="GO" id="GO:0071973">
    <property type="term" value="P:bacterial-type flagellum-dependent cell motility"/>
    <property type="evidence" value="ECO:0007669"/>
    <property type="project" value="InterPro"/>
</dbReference>
<gene>
    <name evidence="7" type="primary">flgL</name>
    <name evidence="7" type="ORF">GRH90_07580</name>
</gene>
<evidence type="ECO:0000256" key="4">
    <source>
        <dbReference type="ARBA" id="ARBA00022525"/>
    </source>
</evidence>
<dbReference type="Proteomes" id="UP000461443">
    <property type="component" value="Unassembled WGS sequence"/>
</dbReference>
<dbReference type="NCBIfam" id="TIGR02550">
    <property type="entry name" value="flagell_flgL"/>
    <property type="match status" value="1"/>
</dbReference>
<reference evidence="7 8" key="1">
    <citation type="submission" date="2019-12" db="EMBL/GenBank/DDBJ databases">
        <authorList>
            <person name="Lee S.D."/>
        </authorList>
    </citation>
    <scope>NUCLEOTIDE SEQUENCE [LARGE SCALE GENOMIC DNA]</scope>
    <source>
        <strain evidence="7 8">SAP-6</strain>
    </source>
</reference>
<keyword evidence="8" id="KW-1185">Reference proteome</keyword>
<organism evidence="7 8">
    <name type="scientific">Acerihabitans arboris</name>
    <dbReference type="NCBI Taxonomy" id="2691583"/>
    <lineage>
        <taxon>Bacteria</taxon>
        <taxon>Pseudomonadati</taxon>
        <taxon>Pseudomonadota</taxon>
        <taxon>Gammaproteobacteria</taxon>
        <taxon>Enterobacterales</taxon>
        <taxon>Pectobacteriaceae</taxon>
        <taxon>Acerihabitans</taxon>
    </lineage>
</organism>
<dbReference type="GO" id="GO:0005198">
    <property type="term" value="F:structural molecule activity"/>
    <property type="evidence" value="ECO:0007669"/>
    <property type="project" value="InterPro"/>
</dbReference>
<dbReference type="EMBL" id="WUBS01000004">
    <property type="protein sequence ID" value="NDL62613.1"/>
    <property type="molecule type" value="Genomic_DNA"/>
</dbReference>
<proteinExistence type="inferred from homology"/>
<dbReference type="SUPFAM" id="SSF64518">
    <property type="entry name" value="Phase 1 flagellin"/>
    <property type="match status" value="1"/>
</dbReference>
<dbReference type="AlphaFoldDB" id="A0A845SCL1"/>